<dbReference type="NCBIfam" id="TIGR02145">
    <property type="entry name" value="Fib_succ_major"/>
    <property type="match status" value="1"/>
</dbReference>
<dbReference type="RefSeq" id="WP_109572519.1">
    <property type="nucleotide sequence ID" value="NZ_UHJL01000001.1"/>
</dbReference>
<dbReference type="EMBL" id="UHJL01000001">
    <property type="protein sequence ID" value="SUQ20077.1"/>
    <property type="molecule type" value="Genomic_DNA"/>
</dbReference>
<proteinExistence type="predicted"/>
<evidence type="ECO:0000313" key="3">
    <source>
        <dbReference type="Proteomes" id="UP000255423"/>
    </source>
</evidence>
<gene>
    <name evidence="2" type="ORF">SAMN05661053_1330</name>
</gene>
<dbReference type="Proteomes" id="UP000255423">
    <property type="component" value="Unassembled WGS sequence"/>
</dbReference>
<sequence>MLRFLLKRSFAFCVFFVSVFFTGCFYEDTYYENADTDYSIVNYHDLSGNYPLIARILEGKIDIPLNAFVPNKVSLTVLDSSLQAVDSLDGTIVMHGDMIEYKFPINDYIYPYVKIAVEGRWRTPYTAEEIVSFETISDISDVESPRVSLMTHVEILMLERLVREGYPFLAAKRKSMRDMEKALLFSLDSVALPTESLDRAYDEVAFVYAFLMRDGRFKKNLNAFCKDLTDASLDDSVAIIEFADFIISEWLSVDSLLNKMNNRGSTKKWNYFENFVERAYGLGACKIGDVVTIGVEKSKFYGDSLVCDYVYNAYFFRRFLENEKHFGPCVKTRSLPYLEIRMDSDSLFFACNHNDAQYGLSEDSIQLEFKNDWYEADYLLVRNYYLGTCDREFVNQKARYLDSIFVCTYNSTYKEKFFWKNEGTDTLSYFMGECNSNNLWEIKLFKKMEYVCTLNSWMPANDSLLFLSKQRPCDKKIDSLRSFSYNSVYYVCDDVKIDSWHSLYTFKDTTKFVSDSLSFIASLKPCEKEDSLRYVYDSTYNRFYHCAIKKNVLKYYDANENVARPIMCDQFVETIEHCHADSDTLAIIYCPYNESQGTRNNNRFYHCVNRNGAFRYEVISYSDYPIYKSFEESKNSTLCEGTSDTLRYVKDRFGYYYYCAESNNSHKITFVNKNDLVELLTEEFVNNQEACDSRSERWRILNRRILNDNYYFVCDYDGANNFRLIRGDEWYARAYSVRQKATEPREFWGICRNERIYTSKMTTDNQNGYIIDSRDGHRYRVVTIGNQIWMAENLNYYDTLITPNLKESTSCSVDENECNETGRLYLWNALANIPRDYLKNRDKLKESLCAPIQGICPEGWHIPSLDEWSMLFVHVMNHNDYAGYGVGLKASKGWAVSPKNSDLFAFSASPVTWTSNKYSYFASANADFSVDSVFNSYAVRFRYDNDYPDFYVGTLNRSYSVRCVKD</sequence>
<accession>A0A380RYN4</accession>
<dbReference type="InterPro" id="IPR011871">
    <property type="entry name" value="Fib_succ_major"/>
</dbReference>
<feature type="domain" description="Fibrobacter succinogenes major paralogous" evidence="1">
    <location>
        <begin position="782"/>
        <end position="965"/>
    </location>
</feature>
<dbReference type="AlphaFoldDB" id="A0A380RYN4"/>
<reference evidence="2 3" key="1">
    <citation type="submission" date="2017-08" db="EMBL/GenBank/DDBJ databases">
        <authorList>
            <person name="de Groot N.N."/>
        </authorList>
    </citation>
    <scope>NUCLEOTIDE SEQUENCE [LARGE SCALE GENOMIC DNA]</scope>
    <source>
        <strain evidence="2 3">HM2</strain>
    </source>
</reference>
<dbReference type="PROSITE" id="PS51257">
    <property type="entry name" value="PROKAR_LIPOPROTEIN"/>
    <property type="match status" value="1"/>
</dbReference>
<evidence type="ECO:0000313" key="2">
    <source>
        <dbReference type="EMBL" id="SUQ20077.1"/>
    </source>
</evidence>
<protein>
    <submittedName>
        <fullName evidence="2">Major paralogous domain-containing protein</fullName>
    </submittedName>
</protein>
<organism evidence="2 3">
    <name type="scientific">Fibrobacter succinogenes</name>
    <name type="common">Bacteroides succinogenes</name>
    <dbReference type="NCBI Taxonomy" id="833"/>
    <lineage>
        <taxon>Bacteria</taxon>
        <taxon>Pseudomonadati</taxon>
        <taxon>Fibrobacterota</taxon>
        <taxon>Fibrobacteria</taxon>
        <taxon>Fibrobacterales</taxon>
        <taxon>Fibrobacteraceae</taxon>
        <taxon>Fibrobacter</taxon>
    </lineage>
</organism>
<evidence type="ECO:0000259" key="1">
    <source>
        <dbReference type="Pfam" id="PF09603"/>
    </source>
</evidence>
<dbReference type="Pfam" id="PF09603">
    <property type="entry name" value="Fib_succ_major"/>
    <property type="match status" value="1"/>
</dbReference>
<name>A0A380RYN4_FIBSU</name>